<dbReference type="Gene3D" id="3.40.630.30">
    <property type="match status" value="1"/>
</dbReference>
<gene>
    <name evidence="3" type="ORF">ERS008530_00575</name>
</gene>
<dbReference type="Proteomes" id="UP000038750">
    <property type="component" value="Unassembled WGS sequence"/>
</dbReference>
<evidence type="ECO:0000259" key="2">
    <source>
        <dbReference type="PROSITE" id="PS51186"/>
    </source>
</evidence>
<name>A0A0T9LR47_YERIN</name>
<sequence length="140" mass="15884">MISIRVAIVSDATLLQDLFLQLGYQTKCENLESQLKRESDNRCTLVAVSGKNICGVIVINFIIPVHEEGLWGVISALVIDEAYRGKRIGQRLLTEVESIAKDKMCTHIELSSSEVRTKAHKFYESNGFKEVRKRFVKQLK</sequence>
<dbReference type="SUPFAM" id="SSF55729">
    <property type="entry name" value="Acyl-CoA N-acyltransferases (Nat)"/>
    <property type="match status" value="1"/>
</dbReference>
<reference evidence="3 4" key="1">
    <citation type="submission" date="2015-03" db="EMBL/GenBank/DDBJ databases">
        <authorList>
            <person name="Murphy D."/>
        </authorList>
    </citation>
    <scope>NUCLEOTIDE SEQUENCE [LARGE SCALE GENOMIC DNA]</scope>
    <source>
        <strain evidence="3 4">BR165/97</strain>
    </source>
</reference>
<dbReference type="Pfam" id="PF00583">
    <property type="entry name" value="Acetyltransf_1"/>
    <property type="match status" value="1"/>
</dbReference>
<organism evidence="3 4">
    <name type="scientific">Yersinia intermedia</name>
    <dbReference type="NCBI Taxonomy" id="631"/>
    <lineage>
        <taxon>Bacteria</taxon>
        <taxon>Pseudomonadati</taxon>
        <taxon>Pseudomonadota</taxon>
        <taxon>Gammaproteobacteria</taxon>
        <taxon>Enterobacterales</taxon>
        <taxon>Yersiniaceae</taxon>
        <taxon>Yersinia</taxon>
    </lineage>
</organism>
<dbReference type="OrthoDB" id="9797826at2"/>
<keyword evidence="1 3" id="KW-0808">Transferase</keyword>
<evidence type="ECO:0000313" key="4">
    <source>
        <dbReference type="Proteomes" id="UP000038750"/>
    </source>
</evidence>
<dbReference type="AlphaFoldDB" id="A0A0T9LR47"/>
<evidence type="ECO:0000313" key="3">
    <source>
        <dbReference type="EMBL" id="CNF16971.1"/>
    </source>
</evidence>
<dbReference type="PROSITE" id="PS51186">
    <property type="entry name" value="GNAT"/>
    <property type="match status" value="1"/>
</dbReference>
<dbReference type="CDD" id="cd04301">
    <property type="entry name" value="NAT_SF"/>
    <property type="match status" value="1"/>
</dbReference>
<evidence type="ECO:0000256" key="1">
    <source>
        <dbReference type="ARBA" id="ARBA00022679"/>
    </source>
</evidence>
<dbReference type="GO" id="GO:0008080">
    <property type="term" value="F:N-acetyltransferase activity"/>
    <property type="evidence" value="ECO:0007669"/>
    <property type="project" value="InterPro"/>
</dbReference>
<dbReference type="InterPro" id="IPR050769">
    <property type="entry name" value="NAT_camello-type"/>
</dbReference>
<dbReference type="RefSeq" id="WP_050072703.1">
    <property type="nucleotide sequence ID" value="NZ_CABHXU010000015.1"/>
</dbReference>
<proteinExistence type="predicted"/>
<dbReference type="PANTHER" id="PTHR13947">
    <property type="entry name" value="GNAT FAMILY N-ACETYLTRANSFERASE"/>
    <property type="match status" value="1"/>
</dbReference>
<dbReference type="InterPro" id="IPR016181">
    <property type="entry name" value="Acyl_CoA_acyltransferase"/>
</dbReference>
<feature type="domain" description="N-acetyltransferase" evidence="2">
    <location>
        <begin position="2"/>
        <end position="140"/>
    </location>
</feature>
<dbReference type="PANTHER" id="PTHR13947:SF50">
    <property type="entry name" value="ACETYLTRANSFERASE, GNAT FAMILY FAMILY"/>
    <property type="match status" value="1"/>
</dbReference>
<dbReference type="EMBL" id="CPZJ01000002">
    <property type="protein sequence ID" value="CNF16971.1"/>
    <property type="molecule type" value="Genomic_DNA"/>
</dbReference>
<protein>
    <submittedName>
        <fullName evidence="3">Aminoalkylphosphonic acid N-acetyltransferase</fullName>
    </submittedName>
</protein>
<dbReference type="InterPro" id="IPR000182">
    <property type="entry name" value="GNAT_dom"/>
</dbReference>
<accession>A0A0T9LR47</accession>